<organism evidence="3 4">
    <name type="scientific">Microbacterium murale</name>
    <dbReference type="NCBI Taxonomy" id="1081040"/>
    <lineage>
        <taxon>Bacteria</taxon>
        <taxon>Bacillati</taxon>
        <taxon>Actinomycetota</taxon>
        <taxon>Actinomycetes</taxon>
        <taxon>Micrococcales</taxon>
        <taxon>Microbacteriaceae</taxon>
        <taxon>Microbacterium</taxon>
    </lineage>
</organism>
<gene>
    <name evidence="3" type="ORF">QFZ46_002878</name>
</gene>
<feature type="region of interest" description="Disordered" evidence="1">
    <location>
        <begin position="260"/>
        <end position="296"/>
    </location>
</feature>
<comment type="caution">
    <text evidence="3">The sequence shown here is derived from an EMBL/GenBank/DDBJ whole genome shotgun (WGS) entry which is preliminary data.</text>
</comment>
<reference evidence="3 4" key="1">
    <citation type="submission" date="2023-07" db="EMBL/GenBank/DDBJ databases">
        <title>Comparative genomics of wheat-associated soil bacteria to identify genetic determinants of phenazine resistance.</title>
        <authorList>
            <person name="Mouncey N."/>
        </authorList>
    </citation>
    <scope>NUCLEOTIDE SEQUENCE [LARGE SCALE GENOMIC DNA]</scope>
    <source>
        <strain evidence="3 4">W2I7</strain>
    </source>
</reference>
<keyword evidence="4" id="KW-1185">Reference proteome</keyword>
<evidence type="ECO:0000313" key="3">
    <source>
        <dbReference type="EMBL" id="MDQ0644718.1"/>
    </source>
</evidence>
<name>A0ABU0PBK3_9MICO</name>
<keyword evidence="2" id="KW-1133">Transmembrane helix</keyword>
<accession>A0ABU0PBK3</accession>
<evidence type="ECO:0000313" key="4">
    <source>
        <dbReference type="Proteomes" id="UP001239085"/>
    </source>
</evidence>
<dbReference type="EMBL" id="JAUSXK010000001">
    <property type="protein sequence ID" value="MDQ0644718.1"/>
    <property type="molecule type" value="Genomic_DNA"/>
</dbReference>
<proteinExistence type="predicted"/>
<dbReference type="Proteomes" id="UP001239085">
    <property type="component" value="Unassembled WGS sequence"/>
</dbReference>
<protein>
    <submittedName>
        <fullName evidence="3">Uncharacterized protein</fullName>
    </submittedName>
</protein>
<keyword evidence="2" id="KW-0812">Transmembrane</keyword>
<keyword evidence="2" id="KW-0472">Membrane</keyword>
<evidence type="ECO:0000256" key="2">
    <source>
        <dbReference type="SAM" id="Phobius"/>
    </source>
</evidence>
<sequence length="296" mass="32342">MDPLLLAVEWWWIAPAVVGAGAVTAVGARRRGSASGRRLAFDAARDDLKEAQYKAAERRRAVKLAQAEHARLVAERMASRASTAEVSSARRVLKQAEQDARAAAADVRARRVQLNVARAEIPLASKRERYPLARLHRAHDAITARWMEYETDPAKLIAYPTMSDAKDPATAAFLSASRHAQDLRPAVGTRTTTEEFAAYRDAVAQLERTFDVAEYATKARAAGRDPNAAPVWQDTAQQVFTRSADALDKAAGVAASAFAAWNARNRPNADPETDAPGTEEPKPKPSKIWPVPRRDS</sequence>
<evidence type="ECO:0000256" key="1">
    <source>
        <dbReference type="SAM" id="MobiDB-lite"/>
    </source>
</evidence>
<feature type="transmembrane region" description="Helical" evidence="2">
    <location>
        <begin position="12"/>
        <end position="28"/>
    </location>
</feature>